<evidence type="ECO:0000256" key="1">
    <source>
        <dbReference type="SAM" id="MobiDB-lite"/>
    </source>
</evidence>
<organism evidence="2 3">
    <name type="scientific">Arctia plantaginis</name>
    <name type="common">Wood tiger moth</name>
    <name type="synonym">Phalaena plantaginis</name>
    <dbReference type="NCBI Taxonomy" id="874455"/>
    <lineage>
        <taxon>Eukaryota</taxon>
        <taxon>Metazoa</taxon>
        <taxon>Ecdysozoa</taxon>
        <taxon>Arthropoda</taxon>
        <taxon>Hexapoda</taxon>
        <taxon>Insecta</taxon>
        <taxon>Pterygota</taxon>
        <taxon>Neoptera</taxon>
        <taxon>Endopterygota</taxon>
        <taxon>Lepidoptera</taxon>
        <taxon>Glossata</taxon>
        <taxon>Ditrysia</taxon>
        <taxon>Noctuoidea</taxon>
        <taxon>Erebidae</taxon>
        <taxon>Arctiinae</taxon>
        <taxon>Arctia</taxon>
    </lineage>
</organism>
<dbReference type="Proteomes" id="UP000494256">
    <property type="component" value="Unassembled WGS sequence"/>
</dbReference>
<feature type="region of interest" description="Disordered" evidence="1">
    <location>
        <begin position="83"/>
        <end position="102"/>
    </location>
</feature>
<comment type="caution">
    <text evidence="2">The sequence shown here is derived from an EMBL/GenBank/DDBJ whole genome shotgun (WGS) entry which is preliminary data.</text>
</comment>
<protein>
    <submittedName>
        <fullName evidence="2">Uncharacterized protein</fullName>
    </submittedName>
</protein>
<reference evidence="2 3" key="1">
    <citation type="submission" date="2020-04" db="EMBL/GenBank/DDBJ databases">
        <authorList>
            <person name="Wallbank WR R."/>
            <person name="Pardo Diaz C."/>
            <person name="Kozak K."/>
            <person name="Martin S."/>
            <person name="Jiggins C."/>
            <person name="Moest M."/>
            <person name="Warren A I."/>
            <person name="Byers J.R.P. K."/>
            <person name="Montejo-Kovacevich G."/>
            <person name="Yen C E."/>
        </authorList>
    </citation>
    <scope>NUCLEOTIDE SEQUENCE [LARGE SCALE GENOMIC DNA]</scope>
</reference>
<feature type="compositionally biased region" description="Pro residues" evidence="1">
    <location>
        <begin position="87"/>
        <end position="97"/>
    </location>
</feature>
<dbReference type="EMBL" id="CADEBD010000319">
    <property type="protein sequence ID" value="CAB3244544.1"/>
    <property type="molecule type" value="Genomic_DNA"/>
</dbReference>
<name>A0A8S1AD48_ARCPL</name>
<proteinExistence type="predicted"/>
<evidence type="ECO:0000313" key="3">
    <source>
        <dbReference type="Proteomes" id="UP000494256"/>
    </source>
</evidence>
<sequence length="182" mass="20287">MSTKVGPWGYRLFVVCIHPQKPKLLSPISKQRNLSSKRRKVKSPRVFTTRTVPVSQEKTADRSPTGEVIIRYAPVPASVASCTFNSDPPPPSPPLPSASPCVSNDSKKTFSAIVQNGQPKKQSRTVQEEWTLVQKKRRLRNRFVGSTGKAILDLNTVELQLSELRLSESPIIRITKNCPKKV</sequence>
<dbReference type="AlphaFoldDB" id="A0A8S1AD48"/>
<dbReference type="OrthoDB" id="3176171at2759"/>
<gene>
    <name evidence="2" type="ORF">APLA_LOCUS10784</name>
</gene>
<evidence type="ECO:0000313" key="2">
    <source>
        <dbReference type="EMBL" id="CAB3244544.1"/>
    </source>
</evidence>
<accession>A0A8S1AD48</accession>